<dbReference type="AlphaFoldDB" id="Q47KY8"/>
<feature type="compositionally biased region" description="Acidic residues" evidence="1">
    <location>
        <begin position="47"/>
        <end position="56"/>
    </location>
</feature>
<protein>
    <submittedName>
        <fullName evidence="2">Uncharacterized protein</fullName>
    </submittedName>
</protein>
<gene>
    <name evidence="2" type="ordered locus">Tfu_2851</name>
</gene>
<feature type="compositionally biased region" description="Basic and acidic residues" evidence="1">
    <location>
        <begin position="57"/>
        <end position="72"/>
    </location>
</feature>
<accession>Q47KY8</accession>
<evidence type="ECO:0000313" key="2">
    <source>
        <dbReference type="EMBL" id="AAZ56884.1"/>
    </source>
</evidence>
<name>Q47KY8_THEFY</name>
<organism evidence="2">
    <name type="scientific">Thermobifida fusca (strain YX)</name>
    <dbReference type="NCBI Taxonomy" id="269800"/>
    <lineage>
        <taxon>Bacteria</taxon>
        <taxon>Bacillati</taxon>
        <taxon>Actinomycetota</taxon>
        <taxon>Actinomycetes</taxon>
        <taxon>Streptosporangiales</taxon>
        <taxon>Nocardiopsidaceae</taxon>
        <taxon>Thermobifida</taxon>
    </lineage>
</organism>
<dbReference type="KEGG" id="tfu:Tfu_2851"/>
<reference evidence="2" key="1">
    <citation type="submission" date="2005-07" db="EMBL/GenBank/DDBJ databases">
        <title>Complete sequence of Thermobifida fusca YX.</title>
        <authorList>
            <consortium name="US DOE Joint Genome Institute"/>
            <person name="Copeland A."/>
            <person name="Lucas S."/>
            <person name="Lapidus A."/>
            <person name="Barry K."/>
            <person name="Detter J.C."/>
            <person name="Glavina T."/>
            <person name="Hammon N."/>
            <person name="Israni S."/>
            <person name="Pitluck S."/>
            <person name="Di Bartolo G."/>
            <person name="Chain P."/>
            <person name="Schmutz J."/>
            <person name="Larimer F."/>
            <person name="Land M."/>
            <person name="Lykidis A."/>
            <person name="Richardson P."/>
        </authorList>
    </citation>
    <scope>NUCLEOTIDE SEQUENCE</scope>
    <source>
        <strain evidence="2">YX</strain>
    </source>
</reference>
<dbReference type="EMBL" id="CP000088">
    <property type="protein sequence ID" value="AAZ56884.1"/>
    <property type="molecule type" value="Genomic_DNA"/>
</dbReference>
<sequence length="107" mass="11397">MPPSIPRAHEARRRAAGNSPTGDSLDAALAGALGGPPAEQRPHESADSESEEDAEDDTHRGAAAEEKSERQHAGRAGSDPQDHGKGLCVFEFLVDHGWPPRRKDSLL</sequence>
<dbReference type="HOGENOM" id="CLU_2208812_0_0_11"/>
<evidence type="ECO:0000256" key="1">
    <source>
        <dbReference type="SAM" id="MobiDB-lite"/>
    </source>
</evidence>
<feature type="region of interest" description="Disordered" evidence="1">
    <location>
        <begin position="1"/>
        <end position="85"/>
    </location>
</feature>
<proteinExistence type="predicted"/>
<feature type="compositionally biased region" description="Low complexity" evidence="1">
    <location>
        <begin position="27"/>
        <end position="38"/>
    </location>
</feature>